<evidence type="ECO:0000256" key="9">
    <source>
        <dbReference type="ARBA" id="ARBA00061210"/>
    </source>
</evidence>
<evidence type="ECO:0000256" key="10">
    <source>
        <dbReference type="ARBA" id="ARBA00066503"/>
    </source>
</evidence>
<dbReference type="Proteomes" id="UP000245433">
    <property type="component" value="Unassembled WGS sequence"/>
</dbReference>
<comment type="catalytic activity">
    <reaction evidence="8 13">
        <text>7-aminomethyl-7-carbaguanosine(34) in tRNA + S-adenosyl-L-methionine = epoxyqueuosine(34) in tRNA + adenine + L-methionine + 2 H(+)</text>
        <dbReference type="Rhea" id="RHEA:32155"/>
        <dbReference type="Rhea" id="RHEA-COMP:10342"/>
        <dbReference type="Rhea" id="RHEA-COMP:18582"/>
        <dbReference type="ChEBI" id="CHEBI:15378"/>
        <dbReference type="ChEBI" id="CHEBI:16708"/>
        <dbReference type="ChEBI" id="CHEBI:57844"/>
        <dbReference type="ChEBI" id="CHEBI:59789"/>
        <dbReference type="ChEBI" id="CHEBI:82833"/>
        <dbReference type="ChEBI" id="CHEBI:194443"/>
        <dbReference type="EC" id="2.4.99.17"/>
    </reaction>
</comment>
<dbReference type="GO" id="GO:0005737">
    <property type="term" value="C:cytoplasm"/>
    <property type="evidence" value="ECO:0007669"/>
    <property type="project" value="UniProtKB-SubCell"/>
</dbReference>
<gene>
    <name evidence="13" type="primary">queA</name>
    <name evidence="14" type="ORF">C7384_10576</name>
</gene>
<protein>
    <recommendedName>
        <fullName evidence="11 13">S-adenosylmethionine:tRNA ribosyltransferase-isomerase</fullName>
        <ecNumber evidence="10 13">2.4.99.17</ecNumber>
    </recommendedName>
    <alternativeName>
        <fullName evidence="12 13">Queuosine biosynthesis protein QueA</fullName>
    </alternativeName>
</protein>
<dbReference type="InterPro" id="IPR036100">
    <property type="entry name" value="QueA_sf"/>
</dbReference>
<evidence type="ECO:0000256" key="2">
    <source>
        <dbReference type="ARBA" id="ARBA00004691"/>
    </source>
</evidence>
<dbReference type="Gene3D" id="3.40.1780.10">
    <property type="entry name" value="QueA-like"/>
    <property type="match status" value="2"/>
</dbReference>
<comment type="pathway">
    <text evidence="2 13">tRNA modification; tRNA-queuosine biosynthesis.</text>
</comment>
<evidence type="ECO:0000256" key="8">
    <source>
        <dbReference type="ARBA" id="ARBA00052751"/>
    </source>
</evidence>
<evidence type="ECO:0000256" key="5">
    <source>
        <dbReference type="ARBA" id="ARBA00022679"/>
    </source>
</evidence>
<evidence type="ECO:0000313" key="15">
    <source>
        <dbReference type="Proteomes" id="UP000245433"/>
    </source>
</evidence>
<comment type="caution">
    <text evidence="14">The sequence shown here is derived from an EMBL/GenBank/DDBJ whole genome shotgun (WGS) entry which is preliminary data.</text>
</comment>
<dbReference type="OrthoDB" id="9805933at2"/>
<dbReference type="GO" id="GO:0051075">
    <property type="term" value="F:S-adenosylmethionine:tRNA ribosyltransferase-isomerase activity"/>
    <property type="evidence" value="ECO:0007669"/>
    <property type="project" value="UniProtKB-EC"/>
</dbReference>
<keyword evidence="4 13" id="KW-0963">Cytoplasm</keyword>
<dbReference type="EMBL" id="QEKT01000005">
    <property type="protein sequence ID" value="PVY84198.1"/>
    <property type="molecule type" value="Genomic_DNA"/>
</dbReference>
<accession>A0A2U1D981</accession>
<evidence type="ECO:0000313" key="14">
    <source>
        <dbReference type="EMBL" id="PVY84198.1"/>
    </source>
</evidence>
<dbReference type="NCBIfam" id="TIGR00113">
    <property type="entry name" value="queA"/>
    <property type="match status" value="1"/>
</dbReference>
<keyword evidence="15" id="KW-1185">Reference proteome</keyword>
<dbReference type="RefSeq" id="WP_089938707.1">
    <property type="nucleotide sequence ID" value="NZ_CAKOEX010000004.1"/>
</dbReference>
<evidence type="ECO:0000256" key="13">
    <source>
        <dbReference type="HAMAP-Rule" id="MF_00113"/>
    </source>
</evidence>
<dbReference type="FunFam" id="2.40.10.240:FF:000002">
    <property type="entry name" value="S-adenosylmethionine:tRNA ribosyltransferase-isomerase"/>
    <property type="match status" value="1"/>
</dbReference>
<dbReference type="AlphaFoldDB" id="A0A2U1D981"/>
<dbReference type="NCBIfam" id="NF001140">
    <property type="entry name" value="PRK00147.1"/>
    <property type="match status" value="1"/>
</dbReference>
<comment type="subunit">
    <text evidence="3 13">Monomer.</text>
</comment>
<evidence type="ECO:0000256" key="3">
    <source>
        <dbReference type="ARBA" id="ARBA00011245"/>
    </source>
</evidence>
<evidence type="ECO:0000256" key="12">
    <source>
        <dbReference type="ARBA" id="ARBA00076160"/>
    </source>
</evidence>
<keyword evidence="6 13" id="KW-0949">S-adenosyl-L-methionine</keyword>
<dbReference type="UniPathway" id="UPA00392"/>
<name>A0A2U1D981_9LACO</name>
<evidence type="ECO:0000256" key="7">
    <source>
        <dbReference type="ARBA" id="ARBA00022785"/>
    </source>
</evidence>
<dbReference type="Pfam" id="PF02547">
    <property type="entry name" value="Queuosine_synth"/>
    <property type="match status" value="1"/>
</dbReference>
<keyword evidence="7 13" id="KW-0671">Queuosine biosynthesis</keyword>
<comment type="subcellular location">
    <subcellularLocation>
        <location evidence="1 13">Cytoplasm</location>
    </subcellularLocation>
</comment>
<evidence type="ECO:0000256" key="6">
    <source>
        <dbReference type="ARBA" id="ARBA00022691"/>
    </source>
</evidence>
<evidence type="ECO:0000256" key="4">
    <source>
        <dbReference type="ARBA" id="ARBA00022490"/>
    </source>
</evidence>
<dbReference type="EC" id="2.4.99.17" evidence="10 13"/>
<sequence length="353" mass="39620">MTENKVYQLSDFDYHLPEELIAQTPLKQRDQSRLLVLNAKTGEYQDRHFYDVLDYLNPGDALVMNNSRVLPARLHGVRPETGGHAEVLLLRQDHGDVWETLVKPAKKSPIGSTIVFGNNPDHPLMTATVVGELEHGGRYVEFSYDGIFMELLEQLGEMPLPPYIKEKLSDQERYQTVYSKVEGSAAAPTAGLHWTPELLEKVRAKGVQTVELTLHVGLGTFRPVEEENIEDHKMHSEFYQLTQAAADTLNAVRAQGGKIVATGTTTIRTLETIGTKFNGQLQADSGWTDIFIKPGYQWQVVDAFITNFHLPKSTLIMLVAAFTGRENILAAYEHAVQAGYRFFSFGDAMYVHK</sequence>
<evidence type="ECO:0000256" key="1">
    <source>
        <dbReference type="ARBA" id="ARBA00004496"/>
    </source>
</evidence>
<dbReference type="SUPFAM" id="SSF111337">
    <property type="entry name" value="QueA-like"/>
    <property type="match status" value="1"/>
</dbReference>
<dbReference type="InterPro" id="IPR042119">
    <property type="entry name" value="QueA_dom2"/>
</dbReference>
<keyword evidence="14" id="KW-0413">Isomerase</keyword>
<comment type="function">
    <text evidence="13">Transfers and isomerizes the ribose moiety from AdoMet to the 7-aminomethyl group of 7-deazaguanine (preQ1-tRNA) to give epoxyqueuosine (oQ-tRNA).</text>
</comment>
<dbReference type="PANTHER" id="PTHR30307">
    <property type="entry name" value="S-ADENOSYLMETHIONINE:TRNA RIBOSYLTRANSFERASE-ISOMERASE"/>
    <property type="match status" value="1"/>
</dbReference>
<keyword evidence="5 13" id="KW-0808">Transferase</keyword>
<evidence type="ECO:0000256" key="11">
    <source>
        <dbReference type="ARBA" id="ARBA00069325"/>
    </source>
</evidence>
<comment type="similarity">
    <text evidence="9 13">Belongs to the QueA family.</text>
</comment>
<dbReference type="Gene3D" id="2.40.10.240">
    <property type="entry name" value="QueA-like"/>
    <property type="match status" value="1"/>
</dbReference>
<proteinExistence type="inferred from homology"/>
<organism evidence="14 15">
    <name type="scientific">Convivina intestini</name>
    <dbReference type="NCBI Taxonomy" id="1505726"/>
    <lineage>
        <taxon>Bacteria</taxon>
        <taxon>Bacillati</taxon>
        <taxon>Bacillota</taxon>
        <taxon>Bacilli</taxon>
        <taxon>Lactobacillales</taxon>
        <taxon>Lactobacillaceae</taxon>
        <taxon>Convivina</taxon>
    </lineage>
</organism>
<dbReference type="HAMAP" id="MF_00113">
    <property type="entry name" value="QueA"/>
    <property type="match status" value="1"/>
</dbReference>
<dbReference type="PANTHER" id="PTHR30307:SF0">
    <property type="entry name" value="S-ADENOSYLMETHIONINE:TRNA RIBOSYLTRANSFERASE-ISOMERASE"/>
    <property type="match status" value="1"/>
</dbReference>
<dbReference type="InterPro" id="IPR042118">
    <property type="entry name" value="QueA_dom1"/>
</dbReference>
<reference evidence="14 15" key="1">
    <citation type="submission" date="2018-04" db="EMBL/GenBank/DDBJ databases">
        <title>Genomic Encyclopedia of Type Strains, Phase IV (KMG-IV): sequencing the most valuable type-strain genomes for metagenomic binning, comparative biology and taxonomic classification.</title>
        <authorList>
            <person name="Goeker M."/>
        </authorList>
    </citation>
    <scope>NUCLEOTIDE SEQUENCE [LARGE SCALE GENOMIC DNA]</scope>
    <source>
        <strain evidence="14 15">DSM 28795</strain>
    </source>
</reference>
<dbReference type="FunFam" id="3.40.1780.10:FF:000001">
    <property type="entry name" value="S-adenosylmethionine:tRNA ribosyltransferase-isomerase"/>
    <property type="match status" value="1"/>
</dbReference>
<dbReference type="InterPro" id="IPR003699">
    <property type="entry name" value="QueA"/>
</dbReference>
<dbReference type="GO" id="GO:0008616">
    <property type="term" value="P:tRNA queuosine(34) biosynthetic process"/>
    <property type="evidence" value="ECO:0007669"/>
    <property type="project" value="UniProtKB-UniRule"/>
</dbReference>